<evidence type="ECO:0000256" key="5">
    <source>
        <dbReference type="SAM" id="Phobius"/>
    </source>
</evidence>
<dbReference type="InterPro" id="IPR013517">
    <property type="entry name" value="FG-GAP"/>
</dbReference>
<keyword evidence="8" id="KW-1185">Reference proteome</keyword>
<evidence type="ECO:0000256" key="4">
    <source>
        <dbReference type="PROSITE-ProRule" id="PRU00339"/>
    </source>
</evidence>
<keyword evidence="2" id="KW-0677">Repeat</keyword>
<dbReference type="Gene3D" id="1.25.40.10">
    <property type="entry name" value="Tetratricopeptide repeat domain"/>
    <property type="match status" value="2"/>
</dbReference>
<dbReference type="SUPFAM" id="SSF48452">
    <property type="entry name" value="TPR-like"/>
    <property type="match status" value="2"/>
</dbReference>
<dbReference type="Pfam" id="PF07593">
    <property type="entry name" value="UnbV_ASPIC"/>
    <property type="match status" value="1"/>
</dbReference>
<dbReference type="InterPro" id="IPR013519">
    <property type="entry name" value="Int_alpha_beta-p"/>
</dbReference>
<keyword evidence="5" id="KW-1133">Transmembrane helix</keyword>
<accession>A0A517ZEA1</accession>
<feature type="domain" description="ASPIC/UnbV" evidence="6">
    <location>
        <begin position="901"/>
        <end position="963"/>
    </location>
</feature>
<evidence type="ECO:0000256" key="2">
    <source>
        <dbReference type="ARBA" id="ARBA00022737"/>
    </source>
</evidence>
<protein>
    <submittedName>
        <fullName evidence="7">Tetratricopeptide repeat protein</fullName>
    </submittedName>
</protein>
<dbReference type="PANTHER" id="PTHR16026:SF0">
    <property type="entry name" value="CARTILAGE ACIDIC PROTEIN 1"/>
    <property type="match status" value="1"/>
</dbReference>
<evidence type="ECO:0000313" key="8">
    <source>
        <dbReference type="Proteomes" id="UP000320496"/>
    </source>
</evidence>
<dbReference type="OrthoDB" id="5287961at2"/>
<dbReference type="PROSITE" id="PS50005">
    <property type="entry name" value="TPR"/>
    <property type="match status" value="1"/>
</dbReference>
<dbReference type="SMART" id="SM00191">
    <property type="entry name" value="Int_alpha"/>
    <property type="match status" value="2"/>
</dbReference>
<keyword evidence="4" id="KW-0802">TPR repeat</keyword>
<proteinExistence type="predicted"/>
<reference evidence="7 8" key="1">
    <citation type="submission" date="2019-02" db="EMBL/GenBank/DDBJ databases">
        <title>Deep-cultivation of Planctomycetes and their phenomic and genomic characterization uncovers novel biology.</title>
        <authorList>
            <person name="Wiegand S."/>
            <person name="Jogler M."/>
            <person name="Boedeker C."/>
            <person name="Pinto D."/>
            <person name="Vollmers J."/>
            <person name="Rivas-Marin E."/>
            <person name="Kohn T."/>
            <person name="Peeters S.H."/>
            <person name="Heuer A."/>
            <person name="Rast P."/>
            <person name="Oberbeckmann S."/>
            <person name="Bunk B."/>
            <person name="Jeske O."/>
            <person name="Meyerdierks A."/>
            <person name="Storesund J.E."/>
            <person name="Kallscheuer N."/>
            <person name="Luecker S."/>
            <person name="Lage O.M."/>
            <person name="Pohl T."/>
            <person name="Merkel B.J."/>
            <person name="Hornburger P."/>
            <person name="Mueller R.-W."/>
            <person name="Bruemmer F."/>
            <person name="Labrenz M."/>
            <person name="Spormann A.M."/>
            <person name="Op den Camp H."/>
            <person name="Overmann J."/>
            <person name="Amann R."/>
            <person name="Jetten M.S.M."/>
            <person name="Mascher T."/>
            <person name="Medema M.H."/>
            <person name="Devos D.P."/>
            <person name="Kaster A.-K."/>
            <person name="Ovreas L."/>
            <person name="Rohde M."/>
            <person name="Galperin M.Y."/>
            <person name="Jogler C."/>
        </authorList>
    </citation>
    <scope>NUCLEOTIDE SEQUENCE [LARGE SCALE GENOMIC DNA]</scope>
    <source>
        <strain evidence="7 8">Mal4</strain>
    </source>
</reference>
<feature type="transmembrane region" description="Helical" evidence="5">
    <location>
        <begin position="12"/>
        <end position="29"/>
    </location>
</feature>
<dbReference type="InterPro" id="IPR011990">
    <property type="entry name" value="TPR-like_helical_dom_sf"/>
</dbReference>
<dbReference type="PANTHER" id="PTHR16026">
    <property type="entry name" value="CARTILAGE ACIDIC PROTEIN 1"/>
    <property type="match status" value="1"/>
</dbReference>
<keyword evidence="5" id="KW-0472">Membrane</keyword>
<dbReference type="InterPro" id="IPR028994">
    <property type="entry name" value="Integrin_alpha_N"/>
</dbReference>
<evidence type="ECO:0000313" key="7">
    <source>
        <dbReference type="EMBL" id="QDU40808.1"/>
    </source>
</evidence>
<dbReference type="InterPro" id="IPR019734">
    <property type="entry name" value="TPR_rpt"/>
</dbReference>
<sequence length="983" mass="107714">MATSNRTRTVSLAGFLLGIVLAVLGLYLLRSGPSADAPTDDVTIAAARQALKQQQLDEAARICQELLAASPDDPDALLLAGELAVRADRPREAVALYRRVPESATDAFITARLAAGEVWRDAGNWSEAADEYRQVLDADPDNVFAIERMAFVLEQQGRHDEARRYWFETVRLQHFGVTALILLASEESHVSQSDETEAGSDAGKLPPLVAAARAAKNQQWDDAIKVLQRAVEISPADVALHARLGRLLADHHPDRIPDWNEHLPAAAHDHPDVWVTRGMWARTNGQPPAAARCYWEAARRDPNHRVAVYQLSQALTGTEVAAAVTPLTSRAEQLQQLTVALNRVSKGGPQPQQLVVVAALMDQLHRPWEAWAWYTAAAQQLPPQSPAHRRRQELASQLHADAPQTLVHQTAIGTLDLSDWPLPRWPSTSAAETTPLAADAGTDGWRFEDVAAEVGLEFSYLNGGNPNEEGMRMFEFTGGGIALLDYDRDGWPDIHLAQGTDWPPENSDTAPVDALFRNREGNQFTNVAVAARLADDAFSQGVATGDFNHDGWPDLYIAAIGQNRLYVNNGDGTFSDVTADIDAPDEQWTTSCLMVDLNGDDHVDLLDVNYLTGDDVFTRMCDFDGHRRSCAPAAFPSAADVLWLGDGTGKFQRADLSDGDFGNQPHPGLGAVAFMTEQTESPALFIANDATPNGFYQFEQNEDGETVTGDQALVSGLALDRDGRAQACMGIAGSDVNGDGRLDLFVTNYYDESNTLYVQNETGLFTDATRQFRLREPSLRWLGFGTQFLDVDLDGRDDLLIANGHVDDFSFQGIPFQMPAQLFRNIDGKQFSEVTPDRAGDYFTRRLLGRAIATGDWNRDGRVDAVVQHLDAPAALLNNQTAPVGQPLTVRLAPRRSPRDGYGTQAWLREGDSPPRYRQLVAGSGYQAQNEPALFFARTSPASKSPAKLRVRWRSGTEQTVTVPEDVEEIIVVEDEPAVLPVR</sequence>
<dbReference type="SMART" id="SM00028">
    <property type="entry name" value="TPR"/>
    <property type="match status" value="4"/>
</dbReference>
<dbReference type="InterPro" id="IPR011519">
    <property type="entry name" value="UnbV_ASPIC"/>
</dbReference>
<evidence type="ECO:0000256" key="1">
    <source>
        <dbReference type="ARBA" id="ARBA00022729"/>
    </source>
</evidence>
<keyword evidence="1" id="KW-0732">Signal</keyword>
<evidence type="ECO:0000256" key="3">
    <source>
        <dbReference type="ARBA" id="ARBA00023180"/>
    </source>
</evidence>
<dbReference type="EMBL" id="CP036275">
    <property type="protein sequence ID" value="QDU40808.1"/>
    <property type="molecule type" value="Genomic_DNA"/>
</dbReference>
<dbReference type="Gene3D" id="2.130.10.130">
    <property type="entry name" value="Integrin alpha, N-terminal"/>
    <property type="match status" value="2"/>
</dbReference>
<dbReference type="InterPro" id="IPR027039">
    <property type="entry name" value="Crtac1"/>
</dbReference>
<dbReference type="KEGG" id="mri:Mal4_51680"/>
<feature type="repeat" description="TPR" evidence="4">
    <location>
        <begin position="109"/>
        <end position="142"/>
    </location>
</feature>
<dbReference type="Pfam" id="PF13517">
    <property type="entry name" value="FG-GAP_3"/>
    <property type="match status" value="2"/>
</dbReference>
<gene>
    <name evidence="7" type="ORF">Mal4_51680</name>
</gene>
<keyword evidence="3" id="KW-0325">Glycoprotein</keyword>
<dbReference type="Pfam" id="PF13432">
    <property type="entry name" value="TPR_16"/>
    <property type="match status" value="1"/>
</dbReference>
<keyword evidence="5" id="KW-0812">Transmembrane</keyword>
<dbReference type="Pfam" id="PF14559">
    <property type="entry name" value="TPR_19"/>
    <property type="match status" value="1"/>
</dbReference>
<dbReference type="SUPFAM" id="SSF69318">
    <property type="entry name" value="Integrin alpha N-terminal domain"/>
    <property type="match status" value="1"/>
</dbReference>
<name>A0A517ZEA1_9PLAN</name>
<evidence type="ECO:0000259" key="6">
    <source>
        <dbReference type="Pfam" id="PF07593"/>
    </source>
</evidence>
<organism evidence="7 8">
    <name type="scientific">Maioricimonas rarisocia</name>
    <dbReference type="NCBI Taxonomy" id="2528026"/>
    <lineage>
        <taxon>Bacteria</taxon>
        <taxon>Pseudomonadati</taxon>
        <taxon>Planctomycetota</taxon>
        <taxon>Planctomycetia</taxon>
        <taxon>Planctomycetales</taxon>
        <taxon>Planctomycetaceae</taxon>
        <taxon>Maioricimonas</taxon>
    </lineage>
</organism>
<dbReference type="Proteomes" id="UP000320496">
    <property type="component" value="Chromosome"/>
</dbReference>
<dbReference type="AlphaFoldDB" id="A0A517ZEA1"/>